<reference evidence="1" key="1">
    <citation type="submission" date="2023-10" db="EMBL/GenBank/DDBJ databases">
        <authorList>
            <person name="Rodriguez Cubillos JULIANA M."/>
            <person name="De Vega J."/>
        </authorList>
    </citation>
    <scope>NUCLEOTIDE SEQUENCE</scope>
</reference>
<dbReference type="EMBL" id="CASHSV030000615">
    <property type="protein sequence ID" value="CAJ2671304.1"/>
    <property type="molecule type" value="Genomic_DNA"/>
</dbReference>
<evidence type="ECO:0000313" key="1">
    <source>
        <dbReference type="EMBL" id="CAJ2671304.1"/>
    </source>
</evidence>
<protein>
    <submittedName>
        <fullName evidence="1">Uncharacterized protein</fullName>
    </submittedName>
</protein>
<evidence type="ECO:0000313" key="2">
    <source>
        <dbReference type="Proteomes" id="UP001177021"/>
    </source>
</evidence>
<sequence length="212" mass="25227">MKLIDNRLVDSEEIAIICYQLCLLSYEQERLDAKISRLKVRSDFCGVNHHNDYCEESCLKEEEHQGIKIDFNSQLENILDEFLRSNQGSFDGFEVECGNLVEKANKCEKLVEMEMKHHAIGEEEKLKTNKNVMRRVNHFDLYVTFEFQPMEFEEKNPLQKKSHSSPRWESACSESLVARRWEHLILYVKFMEFLPNKRKRKDDVFLLSFRPP</sequence>
<dbReference type="Proteomes" id="UP001177021">
    <property type="component" value="Unassembled WGS sequence"/>
</dbReference>
<proteinExistence type="predicted"/>
<keyword evidence="2" id="KW-1185">Reference proteome</keyword>
<accession>A0ACB0LSB7</accession>
<name>A0ACB0LSB7_TRIPR</name>
<gene>
    <name evidence="1" type="ORF">MILVUS5_LOCUS35164</name>
</gene>
<organism evidence="1 2">
    <name type="scientific">Trifolium pratense</name>
    <name type="common">Red clover</name>
    <dbReference type="NCBI Taxonomy" id="57577"/>
    <lineage>
        <taxon>Eukaryota</taxon>
        <taxon>Viridiplantae</taxon>
        <taxon>Streptophyta</taxon>
        <taxon>Embryophyta</taxon>
        <taxon>Tracheophyta</taxon>
        <taxon>Spermatophyta</taxon>
        <taxon>Magnoliopsida</taxon>
        <taxon>eudicotyledons</taxon>
        <taxon>Gunneridae</taxon>
        <taxon>Pentapetalae</taxon>
        <taxon>rosids</taxon>
        <taxon>fabids</taxon>
        <taxon>Fabales</taxon>
        <taxon>Fabaceae</taxon>
        <taxon>Papilionoideae</taxon>
        <taxon>50 kb inversion clade</taxon>
        <taxon>NPAAA clade</taxon>
        <taxon>Hologalegina</taxon>
        <taxon>IRL clade</taxon>
        <taxon>Trifolieae</taxon>
        <taxon>Trifolium</taxon>
    </lineage>
</organism>
<comment type="caution">
    <text evidence="1">The sequence shown here is derived from an EMBL/GenBank/DDBJ whole genome shotgun (WGS) entry which is preliminary data.</text>
</comment>